<proteinExistence type="predicted"/>
<keyword evidence="2" id="KW-1185">Reference proteome</keyword>
<dbReference type="RefSeq" id="WP_138722025.1">
    <property type="nucleotide sequence ID" value="NZ_SSHJ02000001.1"/>
</dbReference>
<dbReference type="InterPro" id="IPR029278">
    <property type="entry name" value="Imm26"/>
</dbReference>
<name>A0ABW9J4J7_9SPHI</name>
<sequence length="387" mass="45325">MEQPLFELSNEQRKYLGLTPVAKHWERVALFNGFVYFDGDIIRKQFSVSDQSYTERDLEEFTAENRTILLPKTAKGKPKKLNYTASQSFKGIGVYFSFSESFLTISNYTTQTTFYKESYENKTLDYLKTWLDRWISESTAEDLQEIESFKNAERAHQKYNEGDFFAFKIGRRQWGFGRILLDVQKQIKTNKIDRYDHPGLTNLMGKCLIVKVYHHISNHLNVDLNELAKTLALPSQAIMDNHFYYGENPIIGNKPLAMDELDMLISYSQSINSANYNKVYLQYGMIYRELELSKFNKYLKYDDETQYCGYVENPHRNESSGFGLDLNSLEECIEAKSNLPYWTSDKYYDTKFDLRNPANAEIKREIFNAFGLDANKSYEENLKTTLK</sequence>
<accession>A0ABW9J4J7</accession>
<evidence type="ECO:0000313" key="2">
    <source>
        <dbReference type="Proteomes" id="UP001517247"/>
    </source>
</evidence>
<comment type="caution">
    <text evidence="1">The sequence shown here is derived from an EMBL/GenBank/DDBJ whole genome shotgun (WGS) entry which is preliminary data.</text>
</comment>
<organism evidence="1 2">
    <name type="scientific">Pedobacter ureilyticus</name>
    <dbReference type="NCBI Taxonomy" id="1393051"/>
    <lineage>
        <taxon>Bacteria</taxon>
        <taxon>Pseudomonadati</taxon>
        <taxon>Bacteroidota</taxon>
        <taxon>Sphingobacteriia</taxon>
        <taxon>Sphingobacteriales</taxon>
        <taxon>Sphingobacteriaceae</taxon>
        <taxon>Pedobacter</taxon>
    </lineage>
</organism>
<protein>
    <submittedName>
        <fullName evidence="1">Immunity 26/phosphotriesterase HocA family protein</fullName>
    </submittedName>
</protein>
<reference evidence="1 2" key="1">
    <citation type="submission" date="2024-12" db="EMBL/GenBank/DDBJ databases">
        <authorList>
            <person name="Hu S."/>
        </authorList>
    </citation>
    <scope>NUCLEOTIDE SEQUENCE [LARGE SCALE GENOMIC DNA]</scope>
    <source>
        <strain evidence="1 2">THG-T11</strain>
    </source>
</reference>
<evidence type="ECO:0000313" key="1">
    <source>
        <dbReference type="EMBL" id="MFN0254915.1"/>
    </source>
</evidence>
<dbReference type="Proteomes" id="UP001517247">
    <property type="component" value="Unassembled WGS sequence"/>
</dbReference>
<dbReference type="Pfam" id="PF15428">
    <property type="entry name" value="Imm26"/>
    <property type="match status" value="1"/>
</dbReference>
<dbReference type="EMBL" id="SSHJ02000001">
    <property type="protein sequence ID" value="MFN0254915.1"/>
    <property type="molecule type" value="Genomic_DNA"/>
</dbReference>
<gene>
    <name evidence="1" type="ORF">E6A44_004985</name>
</gene>